<evidence type="ECO:0000259" key="6">
    <source>
        <dbReference type="PROSITE" id="PS50280"/>
    </source>
</evidence>
<keyword evidence="8" id="KW-1185">Reference proteome</keyword>
<keyword evidence="4" id="KW-0539">Nucleus</keyword>
<proteinExistence type="inferred from homology"/>
<accession>A0A423VNC6</accession>
<dbReference type="SUPFAM" id="SSF82199">
    <property type="entry name" value="SET domain"/>
    <property type="match status" value="1"/>
</dbReference>
<dbReference type="Gene3D" id="3.90.1410.10">
    <property type="entry name" value="set domain protein methyltransferase, domain 1"/>
    <property type="match status" value="1"/>
</dbReference>
<protein>
    <recommendedName>
        <fullName evidence="4">Ribosomal lysine N-methyltransferase 4</fullName>
        <ecNumber evidence="4">2.1.1.-</ecNumber>
    </recommendedName>
</protein>
<dbReference type="InterPro" id="IPR011383">
    <property type="entry name" value="N-lys_methylase_SETD6"/>
</dbReference>
<comment type="caution">
    <text evidence="7">The sequence shown here is derived from an EMBL/GenBank/DDBJ whole genome shotgun (WGS) entry which is preliminary data.</text>
</comment>
<feature type="compositionally biased region" description="Acidic residues" evidence="5">
    <location>
        <begin position="107"/>
        <end position="116"/>
    </location>
</feature>
<dbReference type="Proteomes" id="UP000284375">
    <property type="component" value="Unassembled WGS sequence"/>
</dbReference>
<dbReference type="InterPro" id="IPR046341">
    <property type="entry name" value="SET_dom_sf"/>
</dbReference>
<dbReference type="Pfam" id="PF00856">
    <property type="entry name" value="SET"/>
    <property type="match status" value="1"/>
</dbReference>
<dbReference type="EMBL" id="LJZO01000037">
    <property type="protein sequence ID" value="ROV92510.1"/>
    <property type="molecule type" value="Genomic_DNA"/>
</dbReference>
<feature type="compositionally biased region" description="Acidic residues" evidence="5">
    <location>
        <begin position="262"/>
        <end position="280"/>
    </location>
</feature>
<dbReference type="PANTHER" id="PTHR13271:SF34">
    <property type="entry name" value="N-LYSINE METHYLTRANSFERASE SETD6"/>
    <property type="match status" value="1"/>
</dbReference>
<keyword evidence="1 4" id="KW-0489">Methyltransferase</keyword>
<evidence type="ECO:0000256" key="4">
    <source>
        <dbReference type="PIRNR" id="PIRNR011771"/>
    </source>
</evidence>
<keyword evidence="2 4" id="KW-0808">Transferase</keyword>
<dbReference type="InterPro" id="IPR015353">
    <property type="entry name" value="Rubisco_LSMT_subst-bd"/>
</dbReference>
<evidence type="ECO:0000313" key="7">
    <source>
        <dbReference type="EMBL" id="ROV92510.1"/>
    </source>
</evidence>
<sequence>MGNEEQNYIMKDIVFALNIVQYVDLECNLATTSDFVAWFKAKPGTTFHNDIEIQDLRGKGAGRGIVAKADIPAETVLFTIPRQSIICTNTSGLVAKIPDVFTPPAEPEGDDTEDHDMDQNDHQCDHDHDHDHDHDDDHDENDKAQDSWTSLILILIYEYLQGDSSPWKPYLDILPTVDQFGTPMFWTSEELAELQASPVASKVGRDEAEKMIRTKIVSVIKQHEDVFFPAPESQKMSEDELVQLAFRTGSVIMAYAFDLEKDEDEESKDEDWEEEDEWVEDREGKTMLGMVPMADVLNADAAFNAHIEHGEHALTATTLRPIAKGEEILNYYGPLSNGELLRRYGYTTVTHRRWNLADLGWDSVWAGLKSEMPLKEKEWQQVLETLDGDDELEEGFIIDRGADDPDSEGRVSEVQKKAGVPEELLEQLKTAMKAIKKVRPDAVPDKTVRDRVMYSAIAKALDERTKQYGTTLEQDLELYAVGSGNMDRRTMALDVRIGEKVLLKQASESVKAKLAELSESDRGGDKPSAKRRKM</sequence>
<dbReference type="OrthoDB" id="341421at2759"/>
<comment type="subcellular location">
    <subcellularLocation>
        <location evidence="4">Nucleus</location>
    </subcellularLocation>
</comment>
<organism evidence="7 8">
    <name type="scientific">Cytospora chrysosperma</name>
    <name type="common">Cytospora canker fungus</name>
    <name type="synonym">Sphaeria chrysosperma</name>
    <dbReference type="NCBI Taxonomy" id="252740"/>
    <lineage>
        <taxon>Eukaryota</taxon>
        <taxon>Fungi</taxon>
        <taxon>Dikarya</taxon>
        <taxon>Ascomycota</taxon>
        <taxon>Pezizomycotina</taxon>
        <taxon>Sordariomycetes</taxon>
        <taxon>Sordariomycetidae</taxon>
        <taxon>Diaporthales</taxon>
        <taxon>Cytosporaceae</taxon>
        <taxon>Cytospora</taxon>
    </lineage>
</organism>
<feature type="region of interest" description="Disordered" evidence="5">
    <location>
        <begin position="262"/>
        <end position="281"/>
    </location>
</feature>
<dbReference type="PROSITE" id="PS50280">
    <property type="entry name" value="SET"/>
    <property type="match status" value="1"/>
</dbReference>
<comment type="similarity">
    <text evidence="4">Belongs to the class V-like SAM-binding methyltransferase superfamily. Histone-lysine methyltransferase family. SETD6 subfamily.</text>
</comment>
<feature type="compositionally biased region" description="Basic and acidic residues" evidence="5">
    <location>
        <begin position="117"/>
        <end position="143"/>
    </location>
</feature>
<dbReference type="InterPro" id="IPR001214">
    <property type="entry name" value="SET_dom"/>
</dbReference>
<feature type="region of interest" description="Disordered" evidence="5">
    <location>
        <begin position="514"/>
        <end position="534"/>
    </location>
</feature>
<dbReference type="GO" id="GO:0016279">
    <property type="term" value="F:protein-lysine N-methyltransferase activity"/>
    <property type="evidence" value="ECO:0007669"/>
    <property type="project" value="UniProtKB-UniRule"/>
</dbReference>
<dbReference type="PIRSF" id="PIRSF011771">
    <property type="entry name" value="RMS1_SET"/>
    <property type="match status" value="1"/>
</dbReference>
<dbReference type="SUPFAM" id="SSF81822">
    <property type="entry name" value="RuBisCo LSMT C-terminal, substrate-binding domain"/>
    <property type="match status" value="1"/>
</dbReference>
<keyword evidence="3 4" id="KW-0949">S-adenosyl-L-methionine</keyword>
<dbReference type="AlphaFoldDB" id="A0A423VNC6"/>
<dbReference type="PANTHER" id="PTHR13271">
    <property type="entry name" value="UNCHARACTERIZED PUTATIVE METHYLTRANSFERASE"/>
    <property type="match status" value="1"/>
</dbReference>
<dbReference type="Pfam" id="PF09273">
    <property type="entry name" value="Rubis-subs-bind"/>
    <property type="match status" value="1"/>
</dbReference>
<feature type="region of interest" description="Disordered" evidence="5">
    <location>
        <begin position="98"/>
        <end position="143"/>
    </location>
</feature>
<reference evidence="7 8" key="1">
    <citation type="submission" date="2015-09" db="EMBL/GenBank/DDBJ databases">
        <title>Host preference determinants of Valsa canker pathogens revealed by comparative genomics.</title>
        <authorList>
            <person name="Yin Z."/>
            <person name="Huang L."/>
        </authorList>
    </citation>
    <scope>NUCLEOTIDE SEQUENCE [LARGE SCALE GENOMIC DNA]</scope>
    <source>
        <strain evidence="7 8">YSFL</strain>
    </source>
</reference>
<name>A0A423VNC6_CYTCH</name>
<dbReference type="Gene3D" id="3.90.1420.10">
    <property type="entry name" value="Rubisco LSMT, substrate-binding domain"/>
    <property type="match status" value="1"/>
</dbReference>
<evidence type="ECO:0000256" key="5">
    <source>
        <dbReference type="SAM" id="MobiDB-lite"/>
    </source>
</evidence>
<comment type="function">
    <text evidence="4">S-adenosyl-L-methionine-dependent protein-lysine N-methyltransferase that monomethylates 60S ribosomal protein L42.</text>
</comment>
<feature type="compositionally biased region" description="Basic and acidic residues" evidence="5">
    <location>
        <begin position="514"/>
        <end position="528"/>
    </location>
</feature>
<evidence type="ECO:0000256" key="1">
    <source>
        <dbReference type="ARBA" id="ARBA00022603"/>
    </source>
</evidence>
<dbReference type="GO" id="GO:0005634">
    <property type="term" value="C:nucleus"/>
    <property type="evidence" value="ECO:0007669"/>
    <property type="project" value="UniProtKB-SubCell"/>
</dbReference>
<evidence type="ECO:0000256" key="3">
    <source>
        <dbReference type="ARBA" id="ARBA00022691"/>
    </source>
</evidence>
<dbReference type="EC" id="2.1.1.-" evidence="4"/>
<dbReference type="InterPro" id="IPR036464">
    <property type="entry name" value="Rubisco_LSMT_subst-bd_sf"/>
</dbReference>
<dbReference type="GO" id="GO:0032259">
    <property type="term" value="P:methylation"/>
    <property type="evidence" value="ECO:0007669"/>
    <property type="project" value="UniProtKB-KW"/>
</dbReference>
<feature type="domain" description="SET" evidence="6">
    <location>
        <begin position="49"/>
        <end position="333"/>
    </location>
</feature>
<evidence type="ECO:0000256" key="2">
    <source>
        <dbReference type="ARBA" id="ARBA00022679"/>
    </source>
</evidence>
<dbReference type="STRING" id="252740.A0A423VNC6"/>
<dbReference type="InterPro" id="IPR050600">
    <property type="entry name" value="SETD3_SETD6_MTase"/>
</dbReference>
<gene>
    <name evidence="7" type="ORF">VSDG_06686</name>
</gene>
<evidence type="ECO:0000313" key="8">
    <source>
        <dbReference type="Proteomes" id="UP000284375"/>
    </source>
</evidence>